<proteinExistence type="predicted"/>
<protein>
    <submittedName>
        <fullName evidence="2">Uncharacterized protein</fullName>
    </submittedName>
</protein>
<reference evidence="2" key="2">
    <citation type="submission" date="2015-07" db="EMBL/GenBank/DDBJ databases">
        <authorList>
            <person name="Noorani M."/>
        </authorList>
    </citation>
    <scope>NUCLEOTIDE SEQUENCE</scope>
    <source>
        <strain evidence="2">Yugu1</strain>
    </source>
</reference>
<gene>
    <name evidence="2" type="ORF">SETIT_8G060400v2</name>
</gene>
<keyword evidence="1" id="KW-0472">Membrane</keyword>
<dbReference type="AlphaFoldDB" id="A0A368S4Q6"/>
<evidence type="ECO:0000313" key="2">
    <source>
        <dbReference type="EMBL" id="RCV37409.1"/>
    </source>
</evidence>
<evidence type="ECO:0000256" key="1">
    <source>
        <dbReference type="SAM" id="Phobius"/>
    </source>
</evidence>
<reference evidence="2" key="1">
    <citation type="journal article" date="2012" name="Nat. Biotechnol.">
        <title>Reference genome sequence of the model plant Setaria.</title>
        <authorList>
            <person name="Bennetzen J.L."/>
            <person name="Schmutz J."/>
            <person name="Wang H."/>
            <person name="Percifield R."/>
            <person name="Hawkins J."/>
            <person name="Pontaroli A.C."/>
            <person name="Estep M."/>
            <person name="Feng L."/>
            <person name="Vaughn J.N."/>
            <person name="Grimwood J."/>
            <person name="Jenkins J."/>
            <person name="Barry K."/>
            <person name="Lindquist E."/>
            <person name="Hellsten U."/>
            <person name="Deshpande S."/>
            <person name="Wang X."/>
            <person name="Wu X."/>
            <person name="Mitros T."/>
            <person name="Triplett J."/>
            <person name="Yang X."/>
            <person name="Ye C.Y."/>
            <person name="Mauro-Herrera M."/>
            <person name="Wang L."/>
            <person name="Li P."/>
            <person name="Sharma M."/>
            <person name="Sharma R."/>
            <person name="Ronald P.C."/>
            <person name="Panaud O."/>
            <person name="Kellogg E.A."/>
            <person name="Brutnell T.P."/>
            <person name="Doust A.N."/>
            <person name="Tuskan G.A."/>
            <person name="Rokhsar D."/>
            <person name="Devos K.M."/>
        </authorList>
    </citation>
    <scope>NUCLEOTIDE SEQUENCE [LARGE SCALE GENOMIC DNA]</scope>
    <source>
        <strain evidence="2">Yugu1</strain>
    </source>
</reference>
<dbReference type="EMBL" id="CM003535">
    <property type="protein sequence ID" value="RCV37409.1"/>
    <property type="molecule type" value="Genomic_DNA"/>
</dbReference>
<feature type="transmembrane region" description="Helical" evidence="1">
    <location>
        <begin position="12"/>
        <end position="29"/>
    </location>
</feature>
<keyword evidence="1" id="KW-1133">Transmembrane helix</keyword>
<name>A0A368S4Q6_SETIT</name>
<organism evidence="2">
    <name type="scientific">Setaria italica</name>
    <name type="common">Foxtail millet</name>
    <name type="synonym">Panicum italicum</name>
    <dbReference type="NCBI Taxonomy" id="4555"/>
    <lineage>
        <taxon>Eukaryota</taxon>
        <taxon>Viridiplantae</taxon>
        <taxon>Streptophyta</taxon>
        <taxon>Embryophyta</taxon>
        <taxon>Tracheophyta</taxon>
        <taxon>Spermatophyta</taxon>
        <taxon>Magnoliopsida</taxon>
        <taxon>Liliopsida</taxon>
        <taxon>Poales</taxon>
        <taxon>Poaceae</taxon>
        <taxon>PACMAD clade</taxon>
        <taxon>Panicoideae</taxon>
        <taxon>Panicodae</taxon>
        <taxon>Paniceae</taxon>
        <taxon>Cenchrinae</taxon>
        <taxon>Setaria</taxon>
    </lineage>
</organism>
<keyword evidence="1" id="KW-0812">Transmembrane</keyword>
<accession>A0A368S4Q6</accession>
<sequence>MYYVLKNSSDILTHFFLASCIMLIHSSVGKRRPMKIQGRRMGIQNVLRSCRSSTISLWNHFAHSCQVRYHSCSPPW</sequence>